<sequence length="126" mass="14045">MDNHMWNENNLHKFRKPRPVAQNNADQTCTASRRYGVTACTVSVTACTVSVAACTVLVTACSVSVFVDQTADPRHTSSSRDLEESARCRCSVPAWKKSIQIERKIGNTKEVERSKREEKRSVDLAS</sequence>
<dbReference type="Proteomes" id="UP001420932">
    <property type="component" value="Unassembled WGS sequence"/>
</dbReference>
<dbReference type="AlphaFoldDB" id="A0AAP0HZP5"/>
<feature type="region of interest" description="Disordered" evidence="1">
    <location>
        <begin position="1"/>
        <end position="23"/>
    </location>
</feature>
<comment type="caution">
    <text evidence="2">The sequence shown here is derived from an EMBL/GenBank/DDBJ whole genome shotgun (WGS) entry which is preliminary data.</text>
</comment>
<proteinExistence type="predicted"/>
<organism evidence="2 3">
    <name type="scientific">Stephania yunnanensis</name>
    <dbReference type="NCBI Taxonomy" id="152371"/>
    <lineage>
        <taxon>Eukaryota</taxon>
        <taxon>Viridiplantae</taxon>
        <taxon>Streptophyta</taxon>
        <taxon>Embryophyta</taxon>
        <taxon>Tracheophyta</taxon>
        <taxon>Spermatophyta</taxon>
        <taxon>Magnoliopsida</taxon>
        <taxon>Ranunculales</taxon>
        <taxon>Menispermaceae</taxon>
        <taxon>Menispermoideae</taxon>
        <taxon>Cissampelideae</taxon>
        <taxon>Stephania</taxon>
    </lineage>
</organism>
<protein>
    <submittedName>
        <fullName evidence="2">Uncharacterized protein</fullName>
    </submittedName>
</protein>
<evidence type="ECO:0000256" key="1">
    <source>
        <dbReference type="SAM" id="MobiDB-lite"/>
    </source>
</evidence>
<accession>A0AAP0HZP5</accession>
<name>A0AAP0HZP5_9MAGN</name>
<evidence type="ECO:0000313" key="2">
    <source>
        <dbReference type="EMBL" id="KAK9107518.1"/>
    </source>
</evidence>
<reference evidence="2 3" key="1">
    <citation type="submission" date="2024-01" db="EMBL/GenBank/DDBJ databases">
        <title>Genome assemblies of Stephania.</title>
        <authorList>
            <person name="Yang L."/>
        </authorList>
    </citation>
    <scope>NUCLEOTIDE SEQUENCE [LARGE SCALE GENOMIC DNA]</scope>
    <source>
        <strain evidence="2">YNDBR</strain>
        <tissue evidence="2">Leaf</tissue>
    </source>
</reference>
<gene>
    <name evidence="2" type="ORF">Syun_023529</name>
</gene>
<dbReference type="EMBL" id="JBBNAF010000010">
    <property type="protein sequence ID" value="KAK9107518.1"/>
    <property type="molecule type" value="Genomic_DNA"/>
</dbReference>
<evidence type="ECO:0000313" key="3">
    <source>
        <dbReference type="Proteomes" id="UP001420932"/>
    </source>
</evidence>
<keyword evidence="3" id="KW-1185">Reference proteome</keyword>